<gene>
    <name evidence="14" type="primary">mnmA</name>
    <name evidence="17" type="ORF">J2T55_000313</name>
</gene>
<dbReference type="EC" id="2.8.1.13" evidence="3 14"/>
<evidence type="ECO:0000256" key="8">
    <source>
        <dbReference type="ARBA" id="ARBA00022694"/>
    </source>
</evidence>
<evidence type="ECO:0000256" key="3">
    <source>
        <dbReference type="ARBA" id="ARBA00011949"/>
    </source>
</evidence>
<dbReference type="FunFam" id="3.40.50.620:FF:000004">
    <property type="entry name" value="tRNA-specific 2-thiouridylase MnmA"/>
    <property type="match status" value="1"/>
</dbReference>
<evidence type="ECO:0000256" key="12">
    <source>
        <dbReference type="ARBA" id="ARBA00023157"/>
    </source>
</evidence>
<feature type="region of interest" description="Interaction with target base in tRNA" evidence="14">
    <location>
        <begin position="98"/>
        <end position="100"/>
    </location>
</feature>
<organism evidence="17 18">
    <name type="scientific">Methylohalomonas lacus</name>
    <dbReference type="NCBI Taxonomy" id="398773"/>
    <lineage>
        <taxon>Bacteria</taxon>
        <taxon>Pseudomonadati</taxon>
        <taxon>Pseudomonadota</taxon>
        <taxon>Gammaproteobacteria</taxon>
        <taxon>Methylohalomonadales</taxon>
        <taxon>Methylohalomonadaceae</taxon>
        <taxon>Methylohalomonas</taxon>
    </lineage>
</organism>
<evidence type="ECO:0000259" key="16">
    <source>
        <dbReference type="Pfam" id="PF20259"/>
    </source>
</evidence>
<dbReference type="GO" id="GO:0103016">
    <property type="term" value="F:tRNA-uridine 2-sulfurtransferase activity"/>
    <property type="evidence" value="ECO:0007669"/>
    <property type="project" value="UniProtKB-EC"/>
</dbReference>
<evidence type="ECO:0000256" key="1">
    <source>
        <dbReference type="ARBA" id="ARBA00004496"/>
    </source>
</evidence>
<comment type="function">
    <text evidence="14">Catalyzes the 2-thiolation of uridine at the wobble position (U34) of tRNA, leading to the formation of s(2)U34.</text>
</comment>
<dbReference type="CDD" id="cd01998">
    <property type="entry name" value="MnmA_TRMU-like"/>
    <property type="match status" value="1"/>
</dbReference>
<feature type="site" description="Interaction with tRNA" evidence="14">
    <location>
        <position position="344"/>
    </location>
</feature>
<name>A0AAE3HK17_9GAMM</name>
<proteinExistence type="inferred from homology"/>
<evidence type="ECO:0000313" key="18">
    <source>
        <dbReference type="Proteomes" id="UP001204445"/>
    </source>
</evidence>
<dbReference type="Gene3D" id="3.40.50.620">
    <property type="entry name" value="HUPs"/>
    <property type="match status" value="1"/>
</dbReference>
<dbReference type="InterPro" id="IPR046884">
    <property type="entry name" value="MnmA-like_central"/>
</dbReference>
<evidence type="ECO:0000259" key="15">
    <source>
        <dbReference type="Pfam" id="PF20258"/>
    </source>
</evidence>
<feature type="active site" description="Nucleophile" evidence="14">
    <location>
        <position position="103"/>
    </location>
</feature>
<evidence type="ECO:0000256" key="4">
    <source>
        <dbReference type="ARBA" id="ARBA00013805"/>
    </source>
</evidence>
<keyword evidence="11 14" id="KW-0694">RNA-binding</keyword>
<dbReference type="Pfam" id="PF20258">
    <property type="entry name" value="tRNA_Me_trans_C"/>
    <property type="match status" value="1"/>
</dbReference>
<sequence length="365" mass="39778">MPSPETAPIVVALSGGVDSSVTALLLQQRGYRLQGLFMKNWEGDDRPGYCAAEADVADALAVCEQLDIPLNTVNLSQAYWDSVFSRFLAEYAAGHTPNPDVLCNQSIKFDAFVEHILALGAERVATGHYARIDERDGRYRLLKAVDRNKDQSYFLCRLGQPQLARTLFPLGELSKPEVRRLAAAAGFATHDKKDSTGICFIGEKPFREFLGQYLTPKPGPIQTPEGQVIGEHDGVMFYTLGQRQGLNIGGVRGMPDAPWYVVAKDIDTNVLTVAQGQDHPLLYSTALLASEVHWVAGTAPGLPLDCSAKTRYRQPDQHCSVSDAGDGRIHVAFSAPQRAVTPGQYVVLYAGEECLGSARIDSSLR</sequence>
<feature type="binding site" evidence="14">
    <location>
        <position position="127"/>
    </location>
    <ligand>
        <name>ATP</name>
        <dbReference type="ChEBI" id="CHEBI:30616"/>
    </ligand>
</feature>
<feature type="domain" description="tRNA-specific 2-thiouridylase MnmA-like central" evidence="16">
    <location>
        <begin position="208"/>
        <end position="275"/>
    </location>
</feature>
<evidence type="ECO:0000256" key="6">
    <source>
        <dbReference type="ARBA" id="ARBA00022555"/>
    </source>
</evidence>
<comment type="subcellular location">
    <subcellularLocation>
        <location evidence="1 14">Cytoplasm</location>
    </subcellularLocation>
</comment>
<dbReference type="GO" id="GO:0000049">
    <property type="term" value="F:tRNA binding"/>
    <property type="evidence" value="ECO:0007669"/>
    <property type="project" value="UniProtKB-KW"/>
</dbReference>
<keyword evidence="9 14" id="KW-0547">Nucleotide-binding</keyword>
<keyword evidence="10 14" id="KW-0067">ATP-binding</keyword>
<comment type="caution">
    <text evidence="14">Lacks conserved residue(s) required for the propagation of feature annotation.</text>
</comment>
<feature type="site" description="Interaction with tRNA" evidence="14">
    <location>
        <position position="128"/>
    </location>
</feature>
<keyword evidence="18" id="KW-1185">Reference proteome</keyword>
<feature type="domain" description="tRNA-specific 2-thiouridylase MnmA-like C-terminal" evidence="15">
    <location>
        <begin position="285"/>
        <end position="360"/>
    </location>
</feature>
<evidence type="ECO:0000256" key="10">
    <source>
        <dbReference type="ARBA" id="ARBA00022840"/>
    </source>
</evidence>
<evidence type="ECO:0000256" key="5">
    <source>
        <dbReference type="ARBA" id="ARBA00022490"/>
    </source>
</evidence>
<evidence type="ECO:0000256" key="14">
    <source>
        <dbReference type="HAMAP-Rule" id="MF_00144"/>
    </source>
</evidence>
<comment type="similarity">
    <text evidence="2 14">Belongs to the MnmA/TRMU family.</text>
</comment>
<dbReference type="Proteomes" id="UP001204445">
    <property type="component" value="Unassembled WGS sequence"/>
</dbReference>
<protein>
    <recommendedName>
        <fullName evidence="4 14">tRNA-specific 2-thiouridylase MnmA</fullName>
        <ecNumber evidence="3 14">2.8.1.13</ecNumber>
    </recommendedName>
</protein>
<dbReference type="PANTHER" id="PTHR11933:SF5">
    <property type="entry name" value="MITOCHONDRIAL TRNA-SPECIFIC 2-THIOURIDYLASE 1"/>
    <property type="match status" value="1"/>
</dbReference>
<dbReference type="GO" id="GO:0005524">
    <property type="term" value="F:ATP binding"/>
    <property type="evidence" value="ECO:0007669"/>
    <property type="project" value="UniProtKB-KW"/>
</dbReference>
<feature type="region of interest" description="Interaction with tRNA" evidence="14">
    <location>
        <begin position="149"/>
        <end position="151"/>
    </location>
</feature>
<dbReference type="Gene3D" id="2.40.30.10">
    <property type="entry name" value="Translation factors"/>
    <property type="match status" value="1"/>
</dbReference>
<keyword evidence="8 14" id="KW-0819">tRNA processing</keyword>
<dbReference type="GO" id="GO:0005737">
    <property type="term" value="C:cytoplasm"/>
    <property type="evidence" value="ECO:0007669"/>
    <property type="project" value="UniProtKB-SubCell"/>
</dbReference>
<feature type="region of interest" description="Interaction with tRNA" evidence="14">
    <location>
        <begin position="311"/>
        <end position="312"/>
    </location>
</feature>
<reference evidence="17" key="1">
    <citation type="submission" date="2022-08" db="EMBL/GenBank/DDBJ databases">
        <title>Genomic Encyclopedia of Type Strains, Phase III (KMG-III): the genomes of soil and plant-associated and newly described type strains.</title>
        <authorList>
            <person name="Whitman W."/>
        </authorList>
    </citation>
    <scope>NUCLEOTIDE SEQUENCE</scope>
    <source>
        <strain evidence="17">HMT 1</strain>
    </source>
</reference>
<accession>A0AAE3HK17</accession>
<evidence type="ECO:0000256" key="2">
    <source>
        <dbReference type="ARBA" id="ARBA00006191"/>
    </source>
</evidence>
<evidence type="ECO:0000256" key="13">
    <source>
        <dbReference type="ARBA" id="ARBA00051542"/>
    </source>
</evidence>
<dbReference type="InterPro" id="IPR014729">
    <property type="entry name" value="Rossmann-like_a/b/a_fold"/>
</dbReference>
<dbReference type="InterPro" id="IPR023382">
    <property type="entry name" value="MnmA-like_central_sf"/>
</dbReference>
<dbReference type="AlphaFoldDB" id="A0AAE3HK17"/>
<dbReference type="FunFam" id="2.40.30.10:FF:000023">
    <property type="entry name" value="tRNA-specific 2-thiouridylase MnmA"/>
    <property type="match status" value="1"/>
</dbReference>
<keyword evidence="5 14" id="KW-0963">Cytoplasm</keyword>
<dbReference type="RefSeq" id="WP_259053824.1">
    <property type="nucleotide sequence ID" value="NZ_JANUCT010000002.1"/>
</dbReference>
<comment type="catalytic activity">
    <reaction evidence="13 14">
        <text>S-sulfanyl-L-cysteinyl-[protein] + uridine(34) in tRNA + AH2 + ATP = 2-thiouridine(34) in tRNA + L-cysteinyl-[protein] + A + AMP + diphosphate + H(+)</text>
        <dbReference type="Rhea" id="RHEA:47032"/>
        <dbReference type="Rhea" id="RHEA-COMP:10131"/>
        <dbReference type="Rhea" id="RHEA-COMP:11726"/>
        <dbReference type="Rhea" id="RHEA-COMP:11727"/>
        <dbReference type="Rhea" id="RHEA-COMP:11728"/>
        <dbReference type="ChEBI" id="CHEBI:13193"/>
        <dbReference type="ChEBI" id="CHEBI:15378"/>
        <dbReference type="ChEBI" id="CHEBI:17499"/>
        <dbReference type="ChEBI" id="CHEBI:29950"/>
        <dbReference type="ChEBI" id="CHEBI:30616"/>
        <dbReference type="ChEBI" id="CHEBI:33019"/>
        <dbReference type="ChEBI" id="CHEBI:61963"/>
        <dbReference type="ChEBI" id="CHEBI:65315"/>
        <dbReference type="ChEBI" id="CHEBI:87170"/>
        <dbReference type="ChEBI" id="CHEBI:456215"/>
        <dbReference type="EC" id="2.8.1.13"/>
    </reaction>
</comment>
<comment type="caution">
    <text evidence="17">The sequence shown here is derived from an EMBL/GenBank/DDBJ whole genome shotgun (WGS) entry which is preliminary data.</text>
</comment>
<keyword evidence="7 14" id="KW-0808">Transferase</keyword>
<evidence type="ECO:0000256" key="9">
    <source>
        <dbReference type="ARBA" id="ARBA00022741"/>
    </source>
</evidence>
<feature type="active site" description="Cysteine persulfide intermediate" evidence="14">
    <location>
        <position position="199"/>
    </location>
</feature>
<keyword evidence="6 14" id="KW-0820">tRNA-binding</keyword>
<feature type="binding site" evidence="14">
    <location>
        <position position="38"/>
    </location>
    <ligand>
        <name>ATP</name>
        <dbReference type="ChEBI" id="CHEBI:30616"/>
    </ligand>
</feature>
<evidence type="ECO:0000313" key="17">
    <source>
        <dbReference type="EMBL" id="MCS3902317.1"/>
    </source>
</evidence>
<dbReference type="NCBIfam" id="NF001138">
    <property type="entry name" value="PRK00143.1"/>
    <property type="match status" value="1"/>
</dbReference>
<keyword evidence="12" id="KW-1015">Disulfide bond</keyword>
<dbReference type="SUPFAM" id="SSF52402">
    <property type="entry name" value="Adenine nucleotide alpha hydrolases-like"/>
    <property type="match status" value="1"/>
</dbReference>
<dbReference type="Pfam" id="PF03054">
    <property type="entry name" value="tRNA_Me_trans"/>
    <property type="match status" value="1"/>
</dbReference>
<evidence type="ECO:0000256" key="11">
    <source>
        <dbReference type="ARBA" id="ARBA00022884"/>
    </source>
</evidence>
<dbReference type="PANTHER" id="PTHR11933">
    <property type="entry name" value="TRNA 5-METHYLAMINOMETHYL-2-THIOURIDYLATE -METHYLTRANSFERASE"/>
    <property type="match status" value="1"/>
</dbReference>
<dbReference type="Gene3D" id="2.30.30.280">
    <property type="entry name" value="Adenine nucleotide alpha hydrolases-like domains"/>
    <property type="match status" value="1"/>
</dbReference>
<dbReference type="Pfam" id="PF20259">
    <property type="entry name" value="tRNA_Me_trans_M"/>
    <property type="match status" value="1"/>
</dbReference>
<dbReference type="InterPro" id="IPR046885">
    <property type="entry name" value="MnmA-like_C"/>
</dbReference>
<dbReference type="HAMAP" id="MF_00144">
    <property type="entry name" value="tRNA_thiouridyl_MnmA"/>
    <property type="match status" value="1"/>
</dbReference>
<dbReference type="GO" id="GO:0002143">
    <property type="term" value="P:tRNA wobble position uridine thiolation"/>
    <property type="evidence" value="ECO:0007669"/>
    <property type="project" value="TreeGrafter"/>
</dbReference>
<evidence type="ECO:0000256" key="7">
    <source>
        <dbReference type="ARBA" id="ARBA00022679"/>
    </source>
</evidence>
<dbReference type="InterPro" id="IPR004506">
    <property type="entry name" value="MnmA-like"/>
</dbReference>
<dbReference type="EMBL" id="JANUCT010000002">
    <property type="protein sequence ID" value="MCS3902317.1"/>
    <property type="molecule type" value="Genomic_DNA"/>
</dbReference>
<dbReference type="NCBIfam" id="TIGR00420">
    <property type="entry name" value="trmU"/>
    <property type="match status" value="1"/>
</dbReference>
<dbReference type="FunFam" id="2.30.30.280:FF:000001">
    <property type="entry name" value="tRNA-specific 2-thiouridylase MnmA"/>
    <property type="match status" value="1"/>
</dbReference>
<feature type="binding site" evidence="14">
    <location>
        <begin position="12"/>
        <end position="19"/>
    </location>
    <ligand>
        <name>ATP</name>
        <dbReference type="ChEBI" id="CHEBI:30616"/>
    </ligand>
</feature>